<reference evidence="2" key="1">
    <citation type="submission" date="2016-11" db="UniProtKB">
        <authorList>
            <consortium name="WormBaseParasite"/>
        </authorList>
    </citation>
    <scope>IDENTIFICATION</scope>
</reference>
<dbReference type="AlphaFoldDB" id="A0A1I7WXB8"/>
<name>A0A1I7WXB8_HETBA</name>
<sequence length="31" mass="3539">MRIGLLAMALVSSGIRYEKHICSMFKKVEIN</sequence>
<evidence type="ECO:0000313" key="1">
    <source>
        <dbReference type="Proteomes" id="UP000095283"/>
    </source>
</evidence>
<dbReference type="WBParaSite" id="Hba_09851">
    <property type="protein sequence ID" value="Hba_09851"/>
    <property type="gene ID" value="Hba_09851"/>
</dbReference>
<protein>
    <submittedName>
        <fullName evidence="2">Uncharacterized protein</fullName>
    </submittedName>
</protein>
<organism evidence="1 2">
    <name type="scientific">Heterorhabditis bacteriophora</name>
    <name type="common">Entomopathogenic nematode worm</name>
    <dbReference type="NCBI Taxonomy" id="37862"/>
    <lineage>
        <taxon>Eukaryota</taxon>
        <taxon>Metazoa</taxon>
        <taxon>Ecdysozoa</taxon>
        <taxon>Nematoda</taxon>
        <taxon>Chromadorea</taxon>
        <taxon>Rhabditida</taxon>
        <taxon>Rhabditina</taxon>
        <taxon>Rhabditomorpha</taxon>
        <taxon>Strongyloidea</taxon>
        <taxon>Heterorhabditidae</taxon>
        <taxon>Heterorhabditis</taxon>
    </lineage>
</organism>
<accession>A0A1I7WXB8</accession>
<dbReference type="Proteomes" id="UP000095283">
    <property type="component" value="Unplaced"/>
</dbReference>
<evidence type="ECO:0000313" key="2">
    <source>
        <dbReference type="WBParaSite" id="Hba_09851"/>
    </source>
</evidence>
<proteinExistence type="predicted"/>
<keyword evidence="1" id="KW-1185">Reference proteome</keyword>